<keyword evidence="2" id="KW-1185">Reference proteome</keyword>
<comment type="caution">
    <text evidence="1">The sequence shown here is derived from an EMBL/GenBank/DDBJ whole genome shotgun (WGS) entry which is preliminary data.</text>
</comment>
<proteinExistence type="predicted"/>
<name>A0A9P8MU97_9HYPO</name>
<accession>A0A9P8MU97</accession>
<dbReference type="AlphaFoldDB" id="A0A9P8MU97"/>
<dbReference type="RefSeq" id="XP_044717854.1">
    <property type="nucleotide sequence ID" value="XM_044866967.1"/>
</dbReference>
<dbReference type="EMBL" id="JAIZPD010000010">
    <property type="protein sequence ID" value="KAH0960341.1"/>
    <property type="molecule type" value="Genomic_DNA"/>
</dbReference>
<reference evidence="1" key="1">
    <citation type="submission" date="2021-09" db="EMBL/GenBank/DDBJ databases">
        <title>A high-quality genome of the endoparasitic fungus Hirsutella rhossiliensis with a comparison of Hirsutella genomes reveals transposable elements contributing to genome size variation.</title>
        <authorList>
            <person name="Lin R."/>
            <person name="Jiao Y."/>
            <person name="Sun X."/>
            <person name="Ling J."/>
            <person name="Xie B."/>
            <person name="Cheng X."/>
        </authorList>
    </citation>
    <scope>NUCLEOTIDE SEQUENCE</scope>
    <source>
        <strain evidence="1">HR02</strain>
    </source>
</reference>
<sequence>MPTIFTANILKIKTRISATALDKDQQEVVNNEIHETMSRAIFGSNMIERAGLGWDITVQLCRKVFAGEDIGQISERDATYQESLLKLYKQQFDLKDMREMCESLKQELTAAEERRTIDPFSIAAKYSLMFVEIRPF</sequence>
<evidence type="ECO:0000313" key="1">
    <source>
        <dbReference type="EMBL" id="KAH0960341.1"/>
    </source>
</evidence>
<gene>
    <name evidence="1" type="ORF">HRG_08496</name>
</gene>
<dbReference type="Proteomes" id="UP000824596">
    <property type="component" value="Unassembled WGS sequence"/>
</dbReference>
<dbReference type="GeneID" id="68357625"/>
<evidence type="ECO:0000313" key="2">
    <source>
        <dbReference type="Proteomes" id="UP000824596"/>
    </source>
</evidence>
<protein>
    <submittedName>
        <fullName evidence="1">Uncharacterized protein</fullName>
    </submittedName>
</protein>
<organism evidence="1 2">
    <name type="scientific">Hirsutella rhossiliensis</name>
    <dbReference type="NCBI Taxonomy" id="111463"/>
    <lineage>
        <taxon>Eukaryota</taxon>
        <taxon>Fungi</taxon>
        <taxon>Dikarya</taxon>
        <taxon>Ascomycota</taxon>
        <taxon>Pezizomycotina</taxon>
        <taxon>Sordariomycetes</taxon>
        <taxon>Hypocreomycetidae</taxon>
        <taxon>Hypocreales</taxon>
        <taxon>Ophiocordycipitaceae</taxon>
        <taxon>Hirsutella</taxon>
    </lineage>
</organism>
<dbReference type="OrthoDB" id="439046at2759"/>